<evidence type="ECO:0000313" key="9">
    <source>
        <dbReference type="EMBL" id="GII90746.1"/>
    </source>
</evidence>
<dbReference type="Gene3D" id="1.10.10.10">
    <property type="entry name" value="Winged helix-like DNA-binding domain superfamily/Winged helix DNA-binding domain"/>
    <property type="match status" value="1"/>
</dbReference>
<dbReference type="SUPFAM" id="SSF55781">
    <property type="entry name" value="GAF domain-like"/>
    <property type="match status" value="1"/>
</dbReference>
<dbReference type="GO" id="GO:0003700">
    <property type="term" value="F:DNA-binding transcription factor activity"/>
    <property type="evidence" value="ECO:0007669"/>
    <property type="project" value="TreeGrafter"/>
</dbReference>
<feature type="domain" description="IclR-ED" evidence="8">
    <location>
        <begin position="79"/>
        <end position="260"/>
    </location>
</feature>
<dbReference type="InterPro" id="IPR036388">
    <property type="entry name" value="WH-like_DNA-bd_sf"/>
</dbReference>
<dbReference type="GO" id="GO:0003677">
    <property type="term" value="F:DNA binding"/>
    <property type="evidence" value="ECO:0007669"/>
    <property type="project" value="UniProtKB-KW"/>
</dbReference>
<dbReference type="InterPro" id="IPR036390">
    <property type="entry name" value="WH_DNA-bd_sf"/>
</dbReference>
<dbReference type="PANTHER" id="PTHR30136:SF24">
    <property type="entry name" value="HTH-TYPE TRANSCRIPTIONAL REPRESSOR ALLR"/>
    <property type="match status" value="1"/>
</dbReference>
<evidence type="ECO:0000259" key="8">
    <source>
        <dbReference type="PROSITE" id="PS51078"/>
    </source>
</evidence>
<keyword evidence="2" id="KW-0805">Transcription regulation</keyword>
<dbReference type="PANTHER" id="PTHR30136">
    <property type="entry name" value="HELIX-TURN-HELIX TRANSCRIPTIONAL REGULATOR, ICLR FAMILY"/>
    <property type="match status" value="1"/>
</dbReference>
<dbReference type="GO" id="GO:0045892">
    <property type="term" value="P:negative regulation of DNA-templated transcription"/>
    <property type="evidence" value="ECO:0007669"/>
    <property type="project" value="TreeGrafter"/>
</dbReference>
<dbReference type="PROSITE" id="PS51078">
    <property type="entry name" value="ICLR_ED"/>
    <property type="match status" value="1"/>
</dbReference>
<evidence type="ECO:0000313" key="10">
    <source>
        <dbReference type="Proteomes" id="UP000606172"/>
    </source>
</evidence>
<keyword evidence="4" id="KW-0804">Transcription</keyword>
<evidence type="ECO:0000256" key="6">
    <source>
        <dbReference type="ARBA" id="ARBA00070406"/>
    </source>
</evidence>
<dbReference type="FunFam" id="1.10.10.10:FF:000056">
    <property type="entry name" value="IclR family transcriptional regulator"/>
    <property type="match status" value="1"/>
</dbReference>
<gene>
    <name evidence="9" type="ORF">Ssi02_09770</name>
</gene>
<dbReference type="InterPro" id="IPR005471">
    <property type="entry name" value="Tscrpt_reg_IclR_N"/>
</dbReference>
<dbReference type="InterPro" id="IPR029016">
    <property type="entry name" value="GAF-like_dom_sf"/>
</dbReference>
<dbReference type="PROSITE" id="PS51077">
    <property type="entry name" value="HTH_ICLR"/>
    <property type="match status" value="1"/>
</dbReference>
<feature type="domain" description="HTH iclR-type" evidence="7">
    <location>
        <begin position="17"/>
        <end position="78"/>
    </location>
</feature>
<evidence type="ECO:0000259" key="7">
    <source>
        <dbReference type="PROSITE" id="PS51077"/>
    </source>
</evidence>
<dbReference type="SUPFAM" id="SSF46785">
    <property type="entry name" value="Winged helix' DNA-binding domain"/>
    <property type="match status" value="1"/>
</dbReference>
<keyword evidence="1" id="KW-0319">Glycerol metabolism</keyword>
<accession>A0A919RF52</accession>
<dbReference type="InterPro" id="IPR050707">
    <property type="entry name" value="HTH_MetabolicPath_Reg"/>
</dbReference>
<dbReference type="Pfam" id="PF01614">
    <property type="entry name" value="IclR_C"/>
    <property type="match status" value="1"/>
</dbReference>
<keyword evidence="10" id="KW-1185">Reference proteome</keyword>
<dbReference type="AlphaFoldDB" id="A0A919RF52"/>
<organism evidence="9 10">
    <name type="scientific">Sinosporangium siamense</name>
    <dbReference type="NCBI Taxonomy" id="1367973"/>
    <lineage>
        <taxon>Bacteria</taxon>
        <taxon>Bacillati</taxon>
        <taxon>Actinomycetota</taxon>
        <taxon>Actinomycetes</taxon>
        <taxon>Streptosporangiales</taxon>
        <taxon>Streptosporangiaceae</taxon>
        <taxon>Sinosporangium</taxon>
    </lineage>
</organism>
<name>A0A919RF52_9ACTN</name>
<sequence>MTVAAKKTDTLTPNYPIGSVDKALRLLRVLAKDREIRVSEAGREIGVARSTAHRLLEMLQLHGFAQQDPLTRAYAPGPALLEIGLAALRNLDIREVTRPVMEELVDEVQESAHLVILSGAEMLIIDAVESTRALRVGSRVGGRAPAYAGAGGWALLAEMPDDRVMALFPSEELEAITPETLTSRGELIRTLGRVRECGFAVCVAGVEPDVATVAAVIPNGDRLTPAAITISMPRFRASDDELARLGQAAVLAARRCAEGA</sequence>
<reference evidence="9" key="1">
    <citation type="submission" date="2021-01" db="EMBL/GenBank/DDBJ databases">
        <title>Whole genome shotgun sequence of Sinosporangium siamense NBRC 109515.</title>
        <authorList>
            <person name="Komaki H."/>
            <person name="Tamura T."/>
        </authorList>
    </citation>
    <scope>NUCLEOTIDE SEQUENCE</scope>
    <source>
        <strain evidence="9">NBRC 109515</strain>
    </source>
</reference>
<proteinExistence type="predicted"/>
<dbReference type="SMART" id="SM00346">
    <property type="entry name" value="HTH_ICLR"/>
    <property type="match status" value="1"/>
</dbReference>
<protein>
    <recommendedName>
        <fullName evidence="6">Glycerol operon regulatory protein</fullName>
    </recommendedName>
</protein>
<evidence type="ECO:0000256" key="3">
    <source>
        <dbReference type="ARBA" id="ARBA00023125"/>
    </source>
</evidence>
<dbReference type="Proteomes" id="UP000606172">
    <property type="component" value="Unassembled WGS sequence"/>
</dbReference>
<dbReference type="Gene3D" id="3.30.450.40">
    <property type="match status" value="1"/>
</dbReference>
<dbReference type="RefSeq" id="WP_204021335.1">
    <property type="nucleotide sequence ID" value="NZ_BOOW01000006.1"/>
</dbReference>
<comment type="caution">
    <text evidence="9">The sequence shown here is derived from an EMBL/GenBank/DDBJ whole genome shotgun (WGS) entry which is preliminary data.</text>
</comment>
<evidence type="ECO:0000256" key="1">
    <source>
        <dbReference type="ARBA" id="ARBA00022798"/>
    </source>
</evidence>
<evidence type="ECO:0000256" key="5">
    <source>
        <dbReference type="ARBA" id="ARBA00058938"/>
    </source>
</evidence>
<dbReference type="EMBL" id="BOOW01000006">
    <property type="protein sequence ID" value="GII90746.1"/>
    <property type="molecule type" value="Genomic_DNA"/>
</dbReference>
<dbReference type="GO" id="GO:0006071">
    <property type="term" value="P:glycerol metabolic process"/>
    <property type="evidence" value="ECO:0007669"/>
    <property type="project" value="UniProtKB-KW"/>
</dbReference>
<comment type="function">
    <text evidence="5">May be an activator protein for the gylABX operon.</text>
</comment>
<dbReference type="InterPro" id="IPR014757">
    <property type="entry name" value="Tscrpt_reg_IclR_C"/>
</dbReference>
<evidence type="ECO:0000256" key="4">
    <source>
        <dbReference type="ARBA" id="ARBA00023163"/>
    </source>
</evidence>
<evidence type="ECO:0000256" key="2">
    <source>
        <dbReference type="ARBA" id="ARBA00023015"/>
    </source>
</evidence>
<keyword evidence="3" id="KW-0238">DNA-binding</keyword>
<dbReference type="Pfam" id="PF09339">
    <property type="entry name" value="HTH_IclR"/>
    <property type="match status" value="1"/>
</dbReference>